<evidence type="ECO:0000256" key="1">
    <source>
        <dbReference type="SAM" id="Phobius"/>
    </source>
</evidence>
<feature type="transmembrane region" description="Helical" evidence="1">
    <location>
        <begin position="314"/>
        <end position="332"/>
    </location>
</feature>
<feature type="transmembrane region" description="Helical" evidence="1">
    <location>
        <begin position="432"/>
        <end position="452"/>
    </location>
</feature>
<dbReference type="AlphaFoldDB" id="U2TL91"/>
<evidence type="ECO:0000313" key="2">
    <source>
        <dbReference type="EMBL" id="ERL06948.1"/>
    </source>
</evidence>
<sequence length="453" mass="47861">MGTVIGIILLVTYIAFIVYAARGGNLMLGLFIMAALWGALGMIGGAGLPEGQTTWDWTAINSVLTTVFNDGPTGFGATAIYIIFGSWFGRILLGTGIAGTIIRKAVELGGDKPGLTASLLCIVVALIFTTSYGPGAVVAIGVIVFPIMLSLGIPVALATCAYVMSVGCGLYFNQSLLTQAATTMVMADGSQYLSSPDQWSQWYSFAFIAFAVHFVSIILMIVLTLRFSKKGPVHAWAAPAQGVDLSSQNVSLLACIAPIIPVALAIAFKISQIPAIVIAVVFAIVTTGSFRKGWSGICELVQKTFHDGVADVGLVLAFLMAVQMFVKAAGLCKNLLSPIVAPLLPTNTFMLFLVFGILGFLALYRGPLTIWGAGVATFAIVAASTSLPIAVLYPLFYIPCCTVNTNVCPTQSWNLWAIGYTKVSIKDYMKTCLPYALACAFILEMVAFAVFAA</sequence>
<gene>
    <name evidence="2" type="ORF">HMPREF1316_0994</name>
</gene>
<dbReference type="STRING" id="1125712.HMPREF1316_0994"/>
<name>U2TL91_9ACTN</name>
<feature type="transmembrane region" description="Helical" evidence="1">
    <location>
        <begin position="138"/>
        <end position="164"/>
    </location>
</feature>
<protein>
    <submittedName>
        <fullName evidence="2">Putative membrane protein</fullName>
    </submittedName>
</protein>
<organism evidence="2 3">
    <name type="scientific">Olsenella profusa F0195</name>
    <dbReference type="NCBI Taxonomy" id="1125712"/>
    <lineage>
        <taxon>Bacteria</taxon>
        <taxon>Bacillati</taxon>
        <taxon>Actinomycetota</taxon>
        <taxon>Coriobacteriia</taxon>
        <taxon>Coriobacteriales</taxon>
        <taxon>Atopobiaceae</taxon>
        <taxon>Olsenella</taxon>
    </lineage>
</organism>
<keyword evidence="1" id="KW-0812">Transmembrane</keyword>
<accession>U2TL91</accession>
<feature type="transmembrane region" description="Helical" evidence="1">
    <location>
        <begin position="245"/>
        <end position="268"/>
    </location>
</feature>
<comment type="caution">
    <text evidence="2">The sequence shown here is derived from an EMBL/GenBank/DDBJ whole genome shotgun (WGS) entry which is preliminary data.</text>
</comment>
<feature type="transmembrane region" description="Helical" evidence="1">
    <location>
        <begin position="202"/>
        <end position="225"/>
    </location>
</feature>
<feature type="transmembrane region" description="Helical" evidence="1">
    <location>
        <begin position="114"/>
        <end position="132"/>
    </location>
</feature>
<proteinExistence type="predicted"/>
<reference evidence="2 3" key="1">
    <citation type="submission" date="2013-08" db="EMBL/GenBank/DDBJ databases">
        <authorList>
            <person name="Durkin A.S."/>
            <person name="Haft D.R."/>
            <person name="McCorrison J."/>
            <person name="Torralba M."/>
            <person name="Gillis M."/>
            <person name="Haft D.H."/>
            <person name="Methe B."/>
            <person name="Sutton G."/>
            <person name="Nelson K.E."/>
        </authorList>
    </citation>
    <scope>NUCLEOTIDE SEQUENCE [LARGE SCALE GENOMIC DNA]</scope>
    <source>
        <strain evidence="2 3">F0195</strain>
    </source>
</reference>
<keyword evidence="1" id="KW-0472">Membrane</keyword>
<dbReference type="Proteomes" id="UP000016638">
    <property type="component" value="Unassembled WGS sequence"/>
</dbReference>
<feature type="transmembrane region" description="Helical" evidence="1">
    <location>
        <begin position="6"/>
        <end position="21"/>
    </location>
</feature>
<feature type="transmembrane region" description="Helical" evidence="1">
    <location>
        <begin position="370"/>
        <end position="396"/>
    </location>
</feature>
<keyword evidence="3" id="KW-1185">Reference proteome</keyword>
<feature type="transmembrane region" description="Helical" evidence="1">
    <location>
        <begin position="344"/>
        <end position="364"/>
    </location>
</feature>
<dbReference type="OrthoDB" id="1661999at2"/>
<dbReference type="eggNOG" id="COG3069">
    <property type="taxonomic scope" value="Bacteria"/>
</dbReference>
<keyword evidence="1" id="KW-1133">Transmembrane helix</keyword>
<feature type="transmembrane region" description="Helical" evidence="1">
    <location>
        <begin position="275"/>
        <end position="294"/>
    </location>
</feature>
<dbReference type="EMBL" id="AWEZ01000061">
    <property type="protein sequence ID" value="ERL06948.1"/>
    <property type="molecule type" value="Genomic_DNA"/>
</dbReference>
<feature type="transmembrane region" description="Helical" evidence="1">
    <location>
        <begin position="79"/>
        <end position="102"/>
    </location>
</feature>
<feature type="transmembrane region" description="Helical" evidence="1">
    <location>
        <begin position="28"/>
        <end position="48"/>
    </location>
</feature>
<evidence type="ECO:0000313" key="3">
    <source>
        <dbReference type="Proteomes" id="UP000016638"/>
    </source>
</evidence>
<dbReference type="RefSeq" id="WP_021726687.1">
    <property type="nucleotide sequence ID" value="NZ_AWEZ01000061.1"/>
</dbReference>
<dbReference type="PATRIC" id="fig|1125712.3.peg.1835"/>